<feature type="transmembrane region" description="Helical" evidence="8">
    <location>
        <begin position="115"/>
        <end position="132"/>
    </location>
</feature>
<dbReference type="GO" id="GO:0046872">
    <property type="term" value="F:metal ion binding"/>
    <property type="evidence" value="ECO:0007669"/>
    <property type="project" value="UniProtKB-KW"/>
</dbReference>
<feature type="binding site" evidence="7">
    <location>
        <position position="165"/>
    </location>
    <ligand>
        <name>Mg(2+)</name>
        <dbReference type="ChEBI" id="CHEBI:18420"/>
    </ligand>
</feature>
<evidence type="ECO:0000256" key="8">
    <source>
        <dbReference type="SAM" id="Phobius"/>
    </source>
</evidence>
<keyword evidence="10" id="KW-1185">Reference proteome</keyword>
<evidence type="ECO:0000313" key="10">
    <source>
        <dbReference type="Proteomes" id="UP000384372"/>
    </source>
</evidence>
<dbReference type="GO" id="GO:0044038">
    <property type="term" value="P:cell wall macromolecule biosynthetic process"/>
    <property type="evidence" value="ECO:0007669"/>
    <property type="project" value="TreeGrafter"/>
</dbReference>
<feature type="transmembrane region" description="Helical" evidence="8">
    <location>
        <begin position="172"/>
        <end position="188"/>
    </location>
</feature>
<dbReference type="InterPro" id="IPR000715">
    <property type="entry name" value="Glycosyl_transferase_4"/>
</dbReference>
<evidence type="ECO:0000256" key="2">
    <source>
        <dbReference type="ARBA" id="ARBA00022475"/>
    </source>
</evidence>
<comment type="cofactor">
    <cofactor evidence="7">
        <name>Mg(2+)</name>
        <dbReference type="ChEBI" id="CHEBI:18420"/>
    </cofactor>
</comment>
<evidence type="ECO:0000256" key="1">
    <source>
        <dbReference type="ARBA" id="ARBA00004651"/>
    </source>
</evidence>
<keyword evidence="7" id="KW-0479">Metal-binding</keyword>
<evidence type="ECO:0000313" key="9">
    <source>
        <dbReference type="EMBL" id="MQP12742.1"/>
    </source>
</evidence>
<dbReference type="Pfam" id="PF00953">
    <property type="entry name" value="Glycos_transf_4"/>
    <property type="match status" value="1"/>
</dbReference>
<dbReference type="PROSITE" id="PS01348">
    <property type="entry name" value="MRAY_2"/>
    <property type="match status" value="1"/>
</dbReference>
<accession>A0A6A7WE93</accession>
<feature type="transmembrane region" description="Helical" evidence="8">
    <location>
        <begin position="6"/>
        <end position="27"/>
    </location>
</feature>
<dbReference type="AlphaFoldDB" id="A0A6A7WE93"/>
<dbReference type="GO" id="GO:0016780">
    <property type="term" value="F:phosphotransferase activity, for other substituted phosphate groups"/>
    <property type="evidence" value="ECO:0007669"/>
    <property type="project" value="InterPro"/>
</dbReference>
<dbReference type="CDD" id="cd06853">
    <property type="entry name" value="GT_WecA_like"/>
    <property type="match status" value="1"/>
</dbReference>
<evidence type="ECO:0000256" key="5">
    <source>
        <dbReference type="ARBA" id="ARBA00022989"/>
    </source>
</evidence>
<keyword evidence="7" id="KW-0460">Magnesium</keyword>
<keyword evidence="2" id="KW-1003">Cell membrane</keyword>
<feature type="transmembrane region" description="Helical" evidence="8">
    <location>
        <begin position="226"/>
        <end position="244"/>
    </location>
</feature>
<keyword evidence="6 8" id="KW-0472">Membrane</keyword>
<evidence type="ECO:0000256" key="4">
    <source>
        <dbReference type="ARBA" id="ARBA00022692"/>
    </source>
</evidence>
<comment type="subcellular location">
    <subcellularLocation>
        <location evidence="1">Cell membrane</location>
        <topology evidence="1">Multi-pass membrane protein</topology>
    </subcellularLocation>
</comment>
<dbReference type="GO" id="GO:0071555">
    <property type="term" value="P:cell wall organization"/>
    <property type="evidence" value="ECO:0007669"/>
    <property type="project" value="TreeGrafter"/>
</dbReference>
<keyword evidence="5 8" id="KW-1133">Transmembrane helix</keyword>
<dbReference type="PANTHER" id="PTHR22926">
    <property type="entry name" value="PHOSPHO-N-ACETYLMURAMOYL-PENTAPEPTIDE-TRANSFERASE"/>
    <property type="match status" value="1"/>
</dbReference>
<organism evidence="9 10">
    <name type="scientific">Segatella copri</name>
    <dbReference type="NCBI Taxonomy" id="165179"/>
    <lineage>
        <taxon>Bacteria</taxon>
        <taxon>Pseudomonadati</taxon>
        <taxon>Bacteroidota</taxon>
        <taxon>Bacteroidia</taxon>
        <taxon>Bacteroidales</taxon>
        <taxon>Prevotellaceae</taxon>
        <taxon>Segatella</taxon>
    </lineage>
</organism>
<evidence type="ECO:0000256" key="3">
    <source>
        <dbReference type="ARBA" id="ARBA00022679"/>
    </source>
</evidence>
<dbReference type="Proteomes" id="UP000384372">
    <property type="component" value="Unassembled WGS sequence"/>
</dbReference>
<feature type="transmembrane region" description="Helical" evidence="8">
    <location>
        <begin position="337"/>
        <end position="355"/>
    </location>
</feature>
<feature type="transmembrane region" description="Helical" evidence="8">
    <location>
        <begin position="144"/>
        <end position="160"/>
    </location>
</feature>
<name>A0A6A7WE93_9BACT</name>
<keyword evidence="4 8" id="KW-0812">Transmembrane</keyword>
<feature type="transmembrane region" description="Helical" evidence="8">
    <location>
        <begin position="83"/>
        <end position="103"/>
    </location>
</feature>
<feature type="transmembrane region" description="Helical" evidence="8">
    <location>
        <begin position="194"/>
        <end position="214"/>
    </location>
</feature>
<feature type="transmembrane region" description="Helical" evidence="8">
    <location>
        <begin position="48"/>
        <end position="71"/>
    </location>
</feature>
<feature type="binding site" evidence="7">
    <location>
        <position position="230"/>
    </location>
    <ligand>
        <name>Mg(2+)</name>
        <dbReference type="ChEBI" id="CHEBI:18420"/>
    </ligand>
</feature>
<dbReference type="GO" id="GO:0005886">
    <property type="term" value="C:plasma membrane"/>
    <property type="evidence" value="ECO:0007669"/>
    <property type="project" value="UniProtKB-SubCell"/>
</dbReference>
<dbReference type="GO" id="GO:0009103">
    <property type="term" value="P:lipopolysaccharide biosynthetic process"/>
    <property type="evidence" value="ECO:0007669"/>
    <property type="project" value="TreeGrafter"/>
</dbReference>
<protein>
    <submittedName>
        <fullName evidence="9">Undecaprenyl/decaprenyl-phosphate alpha-N-acetylglucosaminyl 1-phosphate transferase</fullName>
    </submittedName>
</protein>
<evidence type="ECO:0000256" key="7">
    <source>
        <dbReference type="PIRSR" id="PIRSR600715-1"/>
    </source>
</evidence>
<dbReference type="InterPro" id="IPR018480">
    <property type="entry name" value="PNAcMuramoyl-5peptid_Trfase_CS"/>
</dbReference>
<proteinExistence type="predicted"/>
<feature type="transmembrane region" description="Helical" evidence="8">
    <location>
        <begin position="264"/>
        <end position="281"/>
    </location>
</feature>
<evidence type="ECO:0000256" key="6">
    <source>
        <dbReference type="ARBA" id="ARBA00023136"/>
    </source>
</evidence>
<dbReference type="OrthoDB" id="9783652at2"/>
<keyword evidence="3 9" id="KW-0808">Transferase</keyword>
<dbReference type="EMBL" id="VZAD01000097">
    <property type="protein sequence ID" value="MQP12742.1"/>
    <property type="molecule type" value="Genomic_DNA"/>
</dbReference>
<gene>
    <name evidence="9" type="ORF">F7D20_12425</name>
</gene>
<feature type="transmembrane region" description="Helical" evidence="8">
    <location>
        <begin position="312"/>
        <end position="331"/>
    </location>
</feature>
<comment type="caution">
    <text evidence="9">The sequence shown here is derived from an EMBL/GenBank/DDBJ whole genome shotgun (WGS) entry which is preliminary data.</text>
</comment>
<sequence>MIHYILPVIGAFAMSTICGFIFIPVLLNFCKEKKLYDIPNQRKVHKCLIPRLGGIAFTPSMLLSFLIVTLIMSSEAQGQKLQVSTWTLGLLISLLLIYSVGIVDDLIGLNAKIKFAVQIIAASILPACGLYINNLYGLFGIYEIPFYIGAVLTVLLLVFVDNAMNLIDGIDGLSAGLSIIGLTGFLYIFFSTDLTAYCILIAGLVGVLIAYLRFNLFGNPEKNRKIFMGDAGSLTLGFIMGFLFVKSMMHNPHIMPLSSERIVLAYSLLIVPTFDVIRVIIHRIHYKKPIFDADKSHIHHKFMSLGMNQHQALIAILILQLGYIIFNLLLFHIGCNFTWILCIDIITYTLLHIFTTHRIQKAKK</sequence>
<reference evidence="9 10" key="1">
    <citation type="submission" date="2019-09" db="EMBL/GenBank/DDBJ databases">
        <title>Distinct polysaccharide growth profiles of human intestinal Prevotella copri isolates.</title>
        <authorList>
            <person name="Fehlner-Peach H."/>
            <person name="Magnabosco C."/>
            <person name="Raghavan V."/>
            <person name="Scher J.U."/>
            <person name="Tett A."/>
            <person name="Cox L.M."/>
            <person name="Gottsegen C."/>
            <person name="Watters A."/>
            <person name="Wiltshire- Gordon J.D."/>
            <person name="Segata N."/>
            <person name="Bonneau R."/>
            <person name="Littman D.R."/>
        </authorList>
    </citation>
    <scope>NUCLEOTIDE SEQUENCE [LARGE SCALE GENOMIC DNA]</scope>
    <source>
        <strain evidence="10">iAQ1173</strain>
    </source>
</reference>
<dbReference type="PANTHER" id="PTHR22926:SF3">
    <property type="entry name" value="UNDECAPRENYL-PHOSPHATE ALPHA-N-ACETYLGLUCOSAMINYL 1-PHOSPHATE TRANSFERASE"/>
    <property type="match status" value="1"/>
</dbReference>
<dbReference type="RefSeq" id="WP_158464315.1">
    <property type="nucleotide sequence ID" value="NZ_VZAD01000097.1"/>
</dbReference>